<dbReference type="InterPro" id="IPR041678">
    <property type="entry name" value="TetR_C_16"/>
</dbReference>
<dbReference type="SUPFAM" id="SSF48498">
    <property type="entry name" value="Tetracyclin repressor-like, C-terminal domain"/>
    <property type="match status" value="1"/>
</dbReference>
<accession>A0A7I7SAX7</accession>
<dbReference type="Proteomes" id="UP000193577">
    <property type="component" value="Unassembled WGS sequence"/>
</dbReference>
<dbReference type="InterPro" id="IPR050109">
    <property type="entry name" value="HTH-type_TetR-like_transc_reg"/>
</dbReference>
<keyword evidence="1" id="KW-0238">DNA-binding</keyword>
<dbReference type="EMBL" id="NCXO01000001">
    <property type="protein sequence ID" value="OSC36098.1"/>
    <property type="molecule type" value="Genomic_DNA"/>
</dbReference>
<dbReference type="SUPFAM" id="SSF46689">
    <property type="entry name" value="Homeodomain-like"/>
    <property type="match status" value="1"/>
</dbReference>
<dbReference type="PANTHER" id="PTHR30055">
    <property type="entry name" value="HTH-TYPE TRANSCRIPTIONAL REGULATOR RUTR"/>
    <property type="match status" value="1"/>
</dbReference>
<dbReference type="GO" id="GO:0003700">
    <property type="term" value="F:DNA-binding transcription factor activity"/>
    <property type="evidence" value="ECO:0007669"/>
    <property type="project" value="TreeGrafter"/>
</dbReference>
<dbReference type="PROSITE" id="PS50977">
    <property type="entry name" value="HTH_TETR_2"/>
    <property type="match status" value="1"/>
</dbReference>
<dbReference type="OrthoDB" id="3210235at2"/>
<dbReference type="RefSeq" id="WP_069392353.1">
    <property type="nucleotide sequence ID" value="NZ_AP022594.1"/>
</dbReference>
<dbReference type="InterPro" id="IPR009057">
    <property type="entry name" value="Homeodomain-like_sf"/>
</dbReference>
<dbReference type="Pfam" id="PF00440">
    <property type="entry name" value="TetR_N"/>
    <property type="match status" value="1"/>
</dbReference>
<dbReference type="GO" id="GO:0000976">
    <property type="term" value="F:transcription cis-regulatory region binding"/>
    <property type="evidence" value="ECO:0007669"/>
    <property type="project" value="TreeGrafter"/>
</dbReference>
<dbReference type="AlphaFoldDB" id="A0A7I7SAX7"/>
<dbReference type="PRINTS" id="PR00455">
    <property type="entry name" value="HTHTETR"/>
</dbReference>
<dbReference type="PANTHER" id="PTHR30055:SF235">
    <property type="entry name" value="TRANSCRIPTIONAL REGULATORY PROTEIN"/>
    <property type="match status" value="1"/>
</dbReference>
<dbReference type="Gene3D" id="1.10.10.60">
    <property type="entry name" value="Homeodomain-like"/>
    <property type="match status" value="1"/>
</dbReference>
<keyword evidence="3" id="KW-1185">Reference proteome</keyword>
<name>A0A7I7SAX7_9MYCO</name>
<comment type="caution">
    <text evidence="2">The sequence shown here is derived from an EMBL/GenBank/DDBJ whole genome shotgun (WGS) entry which is preliminary data.</text>
</comment>
<dbReference type="Gene3D" id="1.10.357.10">
    <property type="entry name" value="Tetracycline Repressor, domain 2"/>
    <property type="match status" value="1"/>
</dbReference>
<evidence type="ECO:0000256" key="1">
    <source>
        <dbReference type="ARBA" id="ARBA00023125"/>
    </source>
</evidence>
<dbReference type="InterPro" id="IPR036271">
    <property type="entry name" value="Tet_transcr_reg_TetR-rel_C_sf"/>
</dbReference>
<reference evidence="2 3" key="1">
    <citation type="submission" date="2017-04" db="EMBL/GenBank/DDBJ databases">
        <title>The new phylogeny of genus Mycobacterium.</title>
        <authorList>
            <person name="Tortoli E."/>
            <person name="Trovato A."/>
            <person name="Cirillo D.M."/>
        </authorList>
    </citation>
    <scope>NUCLEOTIDE SEQUENCE [LARGE SCALE GENOMIC DNA]</scope>
    <source>
        <strain evidence="2 3">KCTC 19819</strain>
    </source>
</reference>
<evidence type="ECO:0000313" key="3">
    <source>
        <dbReference type="Proteomes" id="UP000193577"/>
    </source>
</evidence>
<protein>
    <submittedName>
        <fullName evidence="2">TetR family transcriptional regulator</fullName>
    </submittedName>
</protein>
<gene>
    <name evidence="2" type="ORF">B8W67_01030</name>
</gene>
<evidence type="ECO:0000313" key="2">
    <source>
        <dbReference type="EMBL" id="OSC36098.1"/>
    </source>
</evidence>
<sequence length="206" mass="21877">MSADAARRRRGRPPGHSDTRERILTNARDLFANRGFAGTSVRAIAAAAGVDSALVHHYFGTKQQLFAAAIDAPVDPMTILIPLRELPLDELGHRLPAILLTLWDSAAGAGLLATLRTLLTGGDVPLARSFFRDIVVAELSARADDPPGSGVVRAEFVASQLMGIVVARYIVGLEPMASLPADAVVAMIGPTLQRYLSGELPDPLRP</sequence>
<dbReference type="InterPro" id="IPR001647">
    <property type="entry name" value="HTH_TetR"/>
</dbReference>
<proteinExistence type="predicted"/>
<organism evidence="2 3">
    <name type="scientific">Mycolicibacillus koreensis</name>
    <dbReference type="NCBI Taxonomy" id="1069220"/>
    <lineage>
        <taxon>Bacteria</taxon>
        <taxon>Bacillati</taxon>
        <taxon>Actinomycetota</taxon>
        <taxon>Actinomycetes</taxon>
        <taxon>Mycobacteriales</taxon>
        <taxon>Mycobacteriaceae</taxon>
        <taxon>Mycolicibacillus</taxon>
    </lineage>
</organism>
<dbReference type="Pfam" id="PF17920">
    <property type="entry name" value="TetR_C_16"/>
    <property type="match status" value="1"/>
</dbReference>